<evidence type="ECO:0000256" key="1">
    <source>
        <dbReference type="SAM" id="Phobius"/>
    </source>
</evidence>
<gene>
    <name evidence="2" type="ORF">EGW08_004531</name>
</gene>
<comment type="caution">
    <text evidence="2">The sequence shown here is derived from an EMBL/GenBank/DDBJ whole genome shotgun (WGS) entry which is preliminary data.</text>
</comment>
<dbReference type="Proteomes" id="UP000271974">
    <property type="component" value="Unassembled WGS sequence"/>
</dbReference>
<proteinExistence type="predicted"/>
<dbReference type="EMBL" id="RQTK01000103">
    <property type="protein sequence ID" value="RUS87690.1"/>
    <property type="molecule type" value="Genomic_DNA"/>
</dbReference>
<keyword evidence="1" id="KW-0812">Transmembrane</keyword>
<name>A0A3S1HWR0_ELYCH</name>
<organism evidence="2 3">
    <name type="scientific">Elysia chlorotica</name>
    <name type="common">Eastern emerald elysia</name>
    <name type="synonym">Sea slug</name>
    <dbReference type="NCBI Taxonomy" id="188477"/>
    <lineage>
        <taxon>Eukaryota</taxon>
        <taxon>Metazoa</taxon>
        <taxon>Spiralia</taxon>
        <taxon>Lophotrochozoa</taxon>
        <taxon>Mollusca</taxon>
        <taxon>Gastropoda</taxon>
        <taxon>Heterobranchia</taxon>
        <taxon>Euthyneura</taxon>
        <taxon>Panpulmonata</taxon>
        <taxon>Sacoglossa</taxon>
        <taxon>Placobranchoidea</taxon>
        <taxon>Plakobranchidae</taxon>
        <taxon>Elysia</taxon>
    </lineage>
</organism>
<reference evidence="2 3" key="1">
    <citation type="submission" date="2019-01" db="EMBL/GenBank/DDBJ databases">
        <title>A draft genome assembly of the solar-powered sea slug Elysia chlorotica.</title>
        <authorList>
            <person name="Cai H."/>
            <person name="Li Q."/>
            <person name="Fang X."/>
            <person name="Li J."/>
            <person name="Curtis N.E."/>
            <person name="Altenburger A."/>
            <person name="Shibata T."/>
            <person name="Feng M."/>
            <person name="Maeda T."/>
            <person name="Schwartz J.A."/>
            <person name="Shigenobu S."/>
            <person name="Lundholm N."/>
            <person name="Nishiyama T."/>
            <person name="Yang H."/>
            <person name="Hasebe M."/>
            <person name="Li S."/>
            <person name="Pierce S.K."/>
            <person name="Wang J."/>
        </authorList>
    </citation>
    <scope>NUCLEOTIDE SEQUENCE [LARGE SCALE GENOMIC DNA]</scope>
    <source>
        <strain evidence="2">EC2010</strain>
        <tissue evidence="2">Whole organism of an adult</tissue>
    </source>
</reference>
<sequence length="113" mass="12829">SCLSYSNFDLTLIDVIFKIGSLESIHRLLSLGLLVVFFNKVTYHSNPGNNLHYSLLARLDCIYSQEQQLDCCMFICYEIKPSFVLKCFYTYIWVICVFIVVGCFFLGGEGVGG</sequence>
<evidence type="ECO:0000313" key="2">
    <source>
        <dbReference type="EMBL" id="RUS87690.1"/>
    </source>
</evidence>
<keyword evidence="1" id="KW-1133">Transmembrane helix</keyword>
<protein>
    <submittedName>
        <fullName evidence="2">Uncharacterized protein</fullName>
    </submittedName>
</protein>
<keyword evidence="1" id="KW-0472">Membrane</keyword>
<keyword evidence="3" id="KW-1185">Reference proteome</keyword>
<feature type="non-terminal residue" evidence="2">
    <location>
        <position position="1"/>
    </location>
</feature>
<accession>A0A3S1HWR0</accession>
<dbReference type="AlphaFoldDB" id="A0A3S1HWR0"/>
<feature type="transmembrane region" description="Helical" evidence="1">
    <location>
        <begin position="88"/>
        <end position="107"/>
    </location>
</feature>
<evidence type="ECO:0000313" key="3">
    <source>
        <dbReference type="Proteomes" id="UP000271974"/>
    </source>
</evidence>